<dbReference type="Proteomes" id="UP001446871">
    <property type="component" value="Unassembled WGS sequence"/>
</dbReference>
<feature type="compositionally biased region" description="Low complexity" evidence="1">
    <location>
        <begin position="134"/>
        <end position="147"/>
    </location>
</feature>
<name>A0ABR1VNJ9_9PEZI</name>
<proteinExistence type="predicted"/>
<reference evidence="2 3" key="1">
    <citation type="submission" date="2023-01" db="EMBL/GenBank/DDBJ databases">
        <title>Analysis of 21 Apiospora genomes using comparative genomics revels a genus with tremendous synthesis potential of carbohydrate active enzymes and secondary metabolites.</title>
        <authorList>
            <person name="Sorensen T."/>
        </authorList>
    </citation>
    <scope>NUCLEOTIDE SEQUENCE [LARGE SCALE GENOMIC DNA]</scope>
    <source>
        <strain evidence="2 3">CBS 83171</strain>
    </source>
</reference>
<gene>
    <name evidence="2" type="ORF">PG996_005128</name>
</gene>
<feature type="compositionally biased region" description="Acidic residues" evidence="1">
    <location>
        <begin position="203"/>
        <end position="214"/>
    </location>
</feature>
<sequence length="214" mass="23368">MADQSENTGIDDAVDMKDEELKLTMAVLKVLNPGLKAADVPEKLAEVAAKHGLDEAYTKKWFDQIQDSYAEYKRTEPPKEIKILSRKSRGKRAGSSQDDDEDTKDSATSQSFPVTGHTATPAHRAPLVPHVSRRSQTTARSVRASARAARDEVQNSGENSSPAAPSPVGTQTNQNVPVHSNAPKRKRDSSTTPTVKRHKPDIEGDDSGDENQRE</sequence>
<accession>A0ABR1VNJ9</accession>
<organism evidence="2 3">
    <name type="scientific">Apiospora saccharicola</name>
    <dbReference type="NCBI Taxonomy" id="335842"/>
    <lineage>
        <taxon>Eukaryota</taxon>
        <taxon>Fungi</taxon>
        <taxon>Dikarya</taxon>
        <taxon>Ascomycota</taxon>
        <taxon>Pezizomycotina</taxon>
        <taxon>Sordariomycetes</taxon>
        <taxon>Xylariomycetidae</taxon>
        <taxon>Amphisphaeriales</taxon>
        <taxon>Apiosporaceae</taxon>
        <taxon>Apiospora</taxon>
    </lineage>
</organism>
<comment type="caution">
    <text evidence="2">The sequence shown here is derived from an EMBL/GenBank/DDBJ whole genome shotgun (WGS) entry which is preliminary data.</text>
</comment>
<protein>
    <submittedName>
        <fullName evidence="2">Uncharacterized protein</fullName>
    </submittedName>
</protein>
<evidence type="ECO:0000256" key="1">
    <source>
        <dbReference type="SAM" id="MobiDB-lite"/>
    </source>
</evidence>
<dbReference type="EMBL" id="JAQQWM010000003">
    <property type="protein sequence ID" value="KAK8071780.1"/>
    <property type="molecule type" value="Genomic_DNA"/>
</dbReference>
<feature type="region of interest" description="Disordered" evidence="1">
    <location>
        <begin position="69"/>
        <end position="214"/>
    </location>
</feature>
<feature type="compositionally biased region" description="Polar residues" evidence="1">
    <location>
        <begin position="154"/>
        <end position="178"/>
    </location>
</feature>
<evidence type="ECO:0000313" key="2">
    <source>
        <dbReference type="EMBL" id="KAK8071780.1"/>
    </source>
</evidence>
<evidence type="ECO:0000313" key="3">
    <source>
        <dbReference type="Proteomes" id="UP001446871"/>
    </source>
</evidence>
<feature type="compositionally biased region" description="Basic and acidic residues" evidence="1">
    <location>
        <begin position="70"/>
        <end position="83"/>
    </location>
</feature>
<keyword evidence="3" id="KW-1185">Reference proteome</keyword>